<dbReference type="InterPro" id="IPR055438">
    <property type="entry name" value="AstE_AspA_cat"/>
</dbReference>
<dbReference type="Pfam" id="PF24827">
    <property type="entry name" value="AstE_AspA_cat"/>
    <property type="match status" value="1"/>
</dbReference>
<dbReference type="RefSeq" id="WP_073092656.1">
    <property type="nucleotide sequence ID" value="NZ_FRBC01000038.1"/>
</dbReference>
<evidence type="ECO:0000256" key="1">
    <source>
        <dbReference type="ARBA" id="ARBA00001947"/>
    </source>
</evidence>
<evidence type="ECO:0000256" key="2">
    <source>
        <dbReference type="ARBA" id="ARBA00022723"/>
    </source>
</evidence>
<dbReference type="OrthoDB" id="9782876at2"/>
<evidence type="ECO:0000256" key="3">
    <source>
        <dbReference type="ARBA" id="ARBA00022801"/>
    </source>
</evidence>
<evidence type="ECO:0000259" key="5">
    <source>
        <dbReference type="Pfam" id="PF24827"/>
    </source>
</evidence>
<protein>
    <recommendedName>
        <fullName evidence="5">Succinylglutamate desuccinylase/Aspartoacylase catalytic domain-containing protein</fullName>
    </recommendedName>
</protein>
<evidence type="ECO:0000313" key="6">
    <source>
        <dbReference type="EMBL" id="SHL06524.1"/>
    </source>
</evidence>
<dbReference type="Proteomes" id="UP000184263">
    <property type="component" value="Unassembled WGS sequence"/>
</dbReference>
<dbReference type="GO" id="GO:0046872">
    <property type="term" value="F:metal ion binding"/>
    <property type="evidence" value="ECO:0007669"/>
    <property type="project" value="UniProtKB-KW"/>
</dbReference>
<sequence length="310" mass="33812">MLQEVVSAHLPVGEKLAIQKNRIAGAHPEARRIAVVTGTHGDELEGQYVAWKLARLLEKKRDRLHGTVDIYPALNPLGISTIYRGLPGFDLDMNRIFPGSSTETMYEHIAQGIVRDIAGADLCIDIHASNIFLREIPQIRINEKNAQELLPLAHFLNMDFVWVHGAATVLESTLAYSLNDMGTPTLVVEMGVGMRITESYGNQLIYGIFAVMNHLGMLDEPFIPVAPPIVSTDGHVAFVNAAESGIFLPRVSHAERVEKGQTIGIVSNPFTGEISEKLLSPISGMVFTLREYPLVNEGSLIARVLGGAAS</sequence>
<keyword evidence="3" id="KW-0378">Hydrolase</keyword>
<reference evidence="6 7" key="1">
    <citation type="submission" date="2016-11" db="EMBL/GenBank/DDBJ databases">
        <authorList>
            <person name="Jaros S."/>
            <person name="Januszkiewicz K."/>
            <person name="Wedrychowicz H."/>
        </authorList>
    </citation>
    <scope>NUCLEOTIDE SEQUENCE [LARGE SCALE GENOMIC DNA]</scope>
    <source>
        <strain evidence="6 7">HD4</strain>
    </source>
</reference>
<dbReference type="InterPro" id="IPR053138">
    <property type="entry name" value="N-alpha-Ac-DABA_deacetylase"/>
</dbReference>
<dbReference type="EMBL" id="FRBC01000038">
    <property type="protein sequence ID" value="SHL06524.1"/>
    <property type="molecule type" value="Genomic_DNA"/>
</dbReference>
<evidence type="ECO:0000256" key="4">
    <source>
        <dbReference type="ARBA" id="ARBA00022833"/>
    </source>
</evidence>
<keyword evidence="2" id="KW-0479">Metal-binding</keyword>
<dbReference type="GO" id="GO:0016788">
    <property type="term" value="F:hydrolase activity, acting on ester bonds"/>
    <property type="evidence" value="ECO:0007669"/>
    <property type="project" value="InterPro"/>
</dbReference>
<dbReference type="PANTHER" id="PTHR37326:SF1">
    <property type="entry name" value="BLL3975 PROTEIN"/>
    <property type="match status" value="1"/>
</dbReference>
<feature type="domain" description="Succinylglutamate desuccinylase/Aspartoacylase catalytic" evidence="5">
    <location>
        <begin position="31"/>
        <end position="215"/>
    </location>
</feature>
<dbReference type="SUPFAM" id="SSF53187">
    <property type="entry name" value="Zn-dependent exopeptidases"/>
    <property type="match status" value="1"/>
</dbReference>
<dbReference type="AlphaFoldDB" id="A0A1M6XKL6"/>
<gene>
    <name evidence="6" type="ORF">SAMN05216582_13820</name>
</gene>
<comment type="cofactor">
    <cofactor evidence="1">
        <name>Zn(2+)</name>
        <dbReference type="ChEBI" id="CHEBI:29105"/>
    </cofactor>
</comment>
<organism evidence="6 7">
    <name type="scientific">Selenomonas ruminantium</name>
    <dbReference type="NCBI Taxonomy" id="971"/>
    <lineage>
        <taxon>Bacteria</taxon>
        <taxon>Bacillati</taxon>
        <taxon>Bacillota</taxon>
        <taxon>Negativicutes</taxon>
        <taxon>Selenomonadales</taxon>
        <taxon>Selenomonadaceae</taxon>
        <taxon>Selenomonas</taxon>
    </lineage>
</organism>
<proteinExistence type="predicted"/>
<evidence type="ECO:0000313" key="7">
    <source>
        <dbReference type="Proteomes" id="UP000184263"/>
    </source>
</evidence>
<dbReference type="PANTHER" id="PTHR37326">
    <property type="entry name" value="BLL3975 PROTEIN"/>
    <property type="match status" value="1"/>
</dbReference>
<accession>A0A1M6XKL6</accession>
<dbReference type="CDD" id="cd06253">
    <property type="entry name" value="M14_ASTE_ASPA-like"/>
    <property type="match status" value="1"/>
</dbReference>
<dbReference type="Gene3D" id="3.40.630.10">
    <property type="entry name" value="Zn peptidases"/>
    <property type="match status" value="1"/>
</dbReference>
<name>A0A1M6XKL6_SELRU</name>
<keyword evidence="4" id="KW-0862">Zinc</keyword>